<protein>
    <submittedName>
        <fullName evidence="6">Creatininase family protein</fullName>
    </submittedName>
</protein>
<name>A0A934K9S1_9BACT</name>
<sequence>MTESEWRPRLADLSWADVREGLKETDIVVVPVGAIEQHGPHLPLGTDSFNIEAVAEKAARLERVFVAPTLVYGVSDNHMAFSGTVTLRPRTLIDLVLDVAGSLHEHGFRRILLLNGHSGNDSAIGVAAQELRSALRGAVIAISSLAAFVYDGYVPRSGIVYHADEGETAHSLAVVPELVRMDRAANEVTAPFLSYYRRYAAEDGEMTRLVSYGLPSTDALSTSGIMGDASAATAGAGRRMHEVAVSGLRRILGDLKRTPATGDRGS</sequence>
<evidence type="ECO:0000256" key="3">
    <source>
        <dbReference type="ARBA" id="ARBA00022801"/>
    </source>
</evidence>
<comment type="caution">
    <text evidence="6">The sequence shown here is derived from an EMBL/GenBank/DDBJ whole genome shotgun (WGS) entry which is preliminary data.</text>
</comment>
<keyword evidence="4" id="KW-0862">Zinc</keyword>
<comment type="similarity">
    <text evidence="5">Belongs to the creatininase superfamily.</text>
</comment>
<evidence type="ECO:0000313" key="6">
    <source>
        <dbReference type="EMBL" id="MBJ7600910.1"/>
    </source>
</evidence>
<evidence type="ECO:0000256" key="5">
    <source>
        <dbReference type="ARBA" id="ARBA00024029"/>
    </source>
</evidence>
<keyword evidence="3" id="KW-0378">Hydrolase</keyword>
<dbReference type="AlphaFoldDB" id="A0A934K9S1"/>
<dbReference type="Pfam" id="PF02633">
    <property type="entry name" value="Creatininase"/>
    <property type="match status" value="1"/>
</dbReference>
<dbReference type="GO" id="GO:0016787">
    <property type="term" value="F:hydrolase activity"/>
    <property type="evidence" value="ECO:0007669"/>
    <property type="project" value="UniProtKB-KW"/>
</dbReference>
<dbReference type="Proteomes" id="UP000612893">
    <property type="component" value="Unassembled WGS sequence"/>
</dbReference>
<dbReference type="InterPro" id="IPR003785">
    <property type="entry name" value="Creatininase/forma_Hydrolase"/>
</dbReference>
<evidence type="ECO:0000256" key="1">
    <source>
        <dbReference type="ARBA" id="ARBA00001947"/>
    </source>
</evidence>
<comment type="cofactor">
    <cofactor evidence="1">
        <name>Zn(2+)</name>
        <dbReference type="ChEBI" id="CHEBI:29105"/>
    </cofactor>
</comment>
<proteinExistence type="inferred from homology"/>
<organism evidence="6 7">
    <name type="scientific">Candidatus Nephthysia bennettiae</name>
    <dbReference type="NCBI Taxonomy" id="3127016"/>
    <lineage>
        <taxon>Bacteria</taxon>
        <taxon>Bacillati</taxon>
        <taxon>Candidatus Dormiibacterota</taxon>
        <taxon>Candidatus Dormibacteria</taxon>
        <taxon>Candidatus Dormibacterales</taxon>
        <taxon>Candidatus Dormibacteraceae</taxon>
        <taxon>Candidatus Nephthysia</taxon>
    </lineage>
</organism>
<dbReference type="Gene3D" id="3.40.50.10310">
    <property type="entry name" value="Creatininase"/>
    <property type="match status" value="1"/>
</dbReference>
<evidence type="ECO:0000256" key="4">
    <source>
        <dbReference type="ARBA" id="ARBA00022833"/>
    </source>
</evidence>
<reference evidence="6" key="1">
    <citation type="submission" date="2020-10" db="EMBL/GenBank/DDBJ databases">
        <title>Ca. Dormibacterota MAGs.</title>
        <authorList>
            <person name="Montgomery K."/>
        </authorList>
    </citation>
    <scope>NUCLEOTIDE SEQUENCE [LARGE SCALE GENOMIC DNA]</scope>
    <source>
        <strain evidence="6">SC8812_S17_10</strain>
    </source>
</reference>
<keyword evidence="2" id="KW-0479">Metal-binding</keyword>
<dbReference type="PANTHER" id="PTHR35005:SF1">
    <property type="entry name" value="2-AMINO-5-FORMYLAMINO-6-RIBOSYLAMINOPYRIMIDIN-4(3H)-ONE 5'-MONOPHOSPHATE DEFORMYLASE"/>
    <property type="match status" value="1"/>
</dbReference>
<dbReference type="InterPro" id="IPR024087">
    <property type="entry name" value="Creatininase-like_sf"/>
</dbReference>
<evidence type="ECO:0000313" key="7">
    <source>
        <dbReference type="Proteomes" id="UP000612893"/>
    </source>
</evidence>
<gene>
    <name evidence="6" type="ORF">JF922_22935</name>
</gene>
<dbReference type="SUPFAM" id="SSF102215">
    <property type="entry name" value="Creatininase"/>
    <property type="match status" value="1"/>
</dbReference>
<dbReference type="GO" id="GO:0046872">
    <property type="term" value="F:metal ion binding"/>
    <property type="evidence" value="ECO:0007669"/>
    <property type="project" value="UniProtKB-KW"/>
</dbReference>
<dbReference type="EMBL" id="JAEKNR010000228">
    <property type="protein sequence ID" value="MBJ7600910.1"/>
    <property type="molecule type" value="Genomic_DNA"/>
</dbReference>
<accession>A0A934K9S1</accession>
<evidence type="ECO:0000256" key="2">
    <source>
        <dbReference type="ARBA" id="ARBA00022723"/>
    </source>
</evidence>
<keyword evidence="7" id="KW-1185">Reference proteome</keyword>
<dbReference type="RefSeq" id="WP_338204894.1">
    <property type="nucleotide sequence ID" value="NZ_JAEKNR010000228.1"/>
</dbReference>
<dbReference type="PANTHER" id="PTHR35005">
    <property type="entry name" value="3-DEHYDRO-SCYLLO-INOSOSE HYDROLASE"/>
    <property type="match status" value="1"/>
</dbReference>